<evidence type="ECO:0000313" key="4">
    <source>
        <dbReference type="EMBL" id="GIO46992.1"/>
    </source>
</evidence>
<keyword evidence="2" id="KW-0812">Transmembrane</keyword>
<evidence type="ECO:0000313" key="5">
    <source>
        <dbReference type="Proteomes" id="UP000682811"/>
    </source>
</evidence>
<accession>A0A920CS50</accession>
<feature type="region of interest" description="Disordered" evidence="1">
    <location>
        <begin position="334"/>
        <end position="486"/>
    </location>
</feature>
<dbReference type="CDD" id="cd07341">
    <property type="entry name" value="M56_BlaR1_MecR1_like"/>
    <property type="match status" value="1"/>
</dbReference>
<gene>
    <name evidence="4" type="ORF">J34TS1_17570</name>
</gene>
<feature type="transmembrane region" description="Helical" evidence="2">
    <location>
        <begin position="40"/>
        <end position="57"/>
    </location>
</feature>
<evidence type="ECO:0000259" key="3">
    <source>
        <dbReference type="Pfam" id="PF05569"/>
    </source>
</evidence>
<comment type="caution">
    <text evidence="4">The sequence shown here is derived from an EMBL/GenBank/DDBJ whole genome shotgun (WGS) entry which is preliminary data.</text>
</comment>
<keyword evidence="2" id="KW-1133">Transmembrane helix</keyword>
<dbReference type="Pfam" id="PF05569">
    <property type="entry name" value="Peptidase_M56"/>
    <property type="match status" value="1"/>
</dbReference>
<dbReference type="RefSeq" id="WP_212977932.1">
    <property type="nucleotide sequence ID" value="NZ_AP025343.1"/>
</dbReference>
<organism evidence="4 5">
    <name type="scientific">Paenibacillus azoreducens</name>
    <dbReference type="NCBI Taxonomy" id="116718"/>
    <lineage>
        <taxon>Bacteria</taxon>
        <taxon>Bacillati</taxon>
        <taxon>Bacillota</taxon>
        <taxon>Bacilli</taxon>
        <taxon>Bacillales</taxon>
        <taxon>Paenibacillaceae</taxon>
        <taxon>Paenibacillus</taxon>
    </lineage>
</organism>
<dbReference type="Proteomes" id="UP000682811">
    <property type="component" value="Unassembled WGS sequence"/>
</dbReference>
<name>A0A920CS50_9BACL</name>
<proteinExistence type="predicted"/>
<feature type="transmembrane region" description="Helical" evidence="2">
    <location>
        <begin position="308"/>
        <end position="330"/>
    </location>
</feature>
<evidence type="ECO:0000256" key="1">
    <source>
        <dbReference type="SAM" id="MobiDB-lite"/>
    </source>
</evidence>
<keyword evidence="2" id="KW-0472">Membrane</keyword>
<feature type="transmembrane region" description="Helical" evidence="2">
    <location>
        <begin position="6"/>
        <end position="28"/>
    </location>
</feature>
<evidence type="ECO:0000256" key="2">
    <source>
        <dbReference type="SAM" id="Phobius"/>
    </source>
</evidence>
<feature type="domain" description="Peptidase M56" evidence="3">
    <location>
        <begin position="8"/>
        <end position="298"/>
    </location>
</feature>
<dbReference type="EMBL" id="BORT01000006">
    <property type="protein sequence ID" value="GIO46992.1"/>
    <property type="molecule type" value="Genomic_DNA"/>
</dbReference>
<feature type="transmembrane region" description="Helical" evidence="2">
    <location>
        <begin position="104"/>
        <end position="127"/>
    </location>
</feature>
<dbReference type="InterPro" id="IPR008756">
    <property type="entry name" value="Peptidase_M56"/>
</dbReference>
<protein>
    <recommendedName>
        <fullName evidence="3">Peptidase M56 domain-containing protein</fullName>
    </recommendedName>
</protein>
<keyword evidence="5" id="KW-1185">Reference proteome</keyword>
<dbReference type="PANTHER" id="PTHR34978">
    <property type="entry name" value="POSSIBLE SENSOR-TRANSDUCER PROTEIN BLAR"/>
    <property type="match status" value="1"/>
</dbReference>
<dbReference type="InterPro" id="IPR052173">
    <property type="entry name" value="Beta-lactam_resp_regulator"/>
</dbReference>
<dbReference type="AlphaFoldDB" id="A0A920CS50"/>
<dbReference type="PANTHER" id="PTHR34978:SF3">
    <property type="entry name" value="SLR0241 PROTEIN"/>
    <property type="match status" value="1"/>
</dbReference>
<sequence>MGHFFELLVTLTIAGSTVVSCILLLRFFSPTIFPAKWRYVIGKMAVWLYLLPVAFVLKKLMELFTSKPILTVLTPGMASAPVQEVSTERITEWVSGQSISAETALVLLSLWGVGALSFISWQVYCYYRFIKRIQSTNVPVPKDGEEAKQLASRKQALGINGTVQLAFNSNVRSPVLVGLLKPTILIPMSSQVDMDLGMVIQHELIHLRRKDLWIKMLVVWISALHWFNPFVHLLRKDIHTWSEFSCDEEVVKEMSYAERKRYGETILNVMIGSRGLPVSFCSTLSGDGKQLKRRLMMMLNVKKPKKKTLYLTVTAVFLVAVASTSAAVWASGNVPPVAESKTNDAATAPHEESKTNDAATAPHEESKTNDAATAPHEESKTNDAATAPHEESKTNDTATAPHEESKTNDAATAPHEESKTNDAATAPHEESKTNDAATAPHEESKTNDTATAPHEESKTNDAATAPHEKSKTNDAATAPYENKTKR</sequence>
<reference evidence="4 5" key="1">
    <citation type="submission" date="2021-03" db="EMBL/GenBank/DDBJ databases">
        <title>Antimicrobial resistance genes in bacteria isolated from Japanese honey, and their potential for conferring macrolide and lincosamide resistance in the American foulbrood pathogen Paenibacillus larvae.</title>
        <authorList>
            <person name="Okamoto M."/>
            <person name="Kumagai M."/>
            <person name="Kanamori H."/>
            <person name="Takamatsu D."/>
        </authorList>
    </citation>
    <scope>NUCLEOTIDE SEQUENCE [LARGE SCALE GENOMIC DNA]</scope>
    <source>
        <strain evidence="4 5">J34TS1</strain>
    </source>
</reference>